<evidence type="ECO:0000259" key="1">
    <source>
        <dbReference type="Pfam" id="PF12680"/>
    </source>
</evidence>
<dbReference type="InterPro" id="IPR037401">
    <property type="entry name" value="SnoaL-like"/>
</dbReference>
<organism evidence="2 3">
    <name type="scientific">Actinomycetospora rhizophila</name>
    <dbReference type="NCBI Taxonomy" id="1416876"/>
    <lineage>
        <taxon>Bacteria</taxon>
        <taxon>Bacillati</taxon>
        <taxon>Actinomycetota</taxon>
        <taxon>Actinomycetes</taxon>
        <taxon>Pseudonocardiales</taxon>
        <taxon>Pseudonocardiaceae</taxon>
        <taxon>Actinomycetospora</taxon>
    </lineage>
</organism>
<dbReference type="Proteomes" id="UP001596175">
    <property type="component" value="Unassembled WGS sequence"/>
</dbReference>
<name>A0ABV9ZCF3_9PSEU</name>
<dbReference type="CDD" id="cd00531">
    <property type="entry name" value="NTF2_like"/>
    <property type="match status" value="1"/>
</dbReference>
<dbReference type="RefSeq" id="WP_378021476.1">
    <property type="nucleotide sequence ID" value="NZ_JBHSKG010000006.1"/>
</dbReference>
<dbReference type="Gene3D" id="3.10.450.50">
    <property type="match status" value="1"/>
</dbReference>
<dbReference type="EMBL" id="JBHSKG010000006">
    <property type="protein sequence ID" value="MFC5139278.1"/>
    <property type="molecule type" value="Genomic_DNA"/>
</dbReference>
<feature type="domain" description="SnoaL-like" evidence="1">
    <location>
        <begin position="10"/>
        <end position="102"/>
    </location>
</feature>
<dbReference type="SUPFAM" id="SSF54427">
    <property type="entry name" value="NTF2-like"/>
    <property type="match status" value="1"/>
</dbReference>
<proteinExistence type="predicted"/>
<evidence type="ECO:0000313" key="2">
    <source>
        <dbReference type="EMBL" id="MFC5139278.1"/>
    </source>
</evidence>
<keyword evidence="3" id="KW-1185">Reference proteome</keyword>
<gene>
    <name evidence="2" type="ORF">ACFPK1_13640</name>
</gene>
<sequence length="121" mass="13454">MSPAQADEVWMGLFNTGDIDGLLGLYEDDALFVPEPGGKPLVGPDAIRDWITAFPMREPSIDLRTHVVYERENDAVVYSDWTLTGVGEDGPARMDGQAVILLRKQTDGTWRLGFDDPFAQR</sequence>
<reference evidence="3" key="1">
    <citation type="journal article" date="2019" name="Int. J. Syst. Evol. Microbiol.">
        <title>The Global Catalogue of Microorganisms (GCM) 10K type strain sequencing project: providing services to taxonomists for standard genome sequencing and annotation.</title>
        <authorList>
            <consortium name="The Broad Institute Genomics Platform"/>
            <consortium name="The Broad Institute Genome Sequencing Center for Infectious Disease"/>
            <person name="Wu L."/>
            <person name="Ma J."/>
        </authorList>
    </citation>
    <scope>NUCLEOTIDE SEQUENCE [LARGE SCALE GENOMIC DNA]</scope>
    <source>
        <strain evidence="3">XZYJ18</strain>
    </source>
</reference>
<dbReference type="Pfam" id="PF12680">
    <property type="entry name" value="SnoaL_2"/>
    <property type="match status" value="1"/>
</dbReference>
<evidence type="ECO:0000313" key="3">
    <source>
        <dbReference type="Proteomes" id="UP001596175"/>
    </source>
</evidence>
<accession>A0ABV9ZCF3</accession>
<comment type="caution">
    <text evidence="2">The sequence shown here is derived from an EMBL/GenBank/DDBJ whole genome shotgun (WGS) entry which is preliminary data.</text>
</comment>
<dbReference type="InterPro" id="IPR032710">
    <property type="entry name" value="NTF2-like_dom_sf"/>
</dbReference>
<protein>
    <submittedName>
        <fullName evidence="2">YybH family protein</fullName>
    </submittedName>
</protein>